<dbReference type="InterPro" id="IPR003615">
    <property type="entry name" value="HNH_nuc"/>
</dbReference>
<gene>
    <name evidence="2" type="ORF">RFV38_13700</name>
</gene>
<dbReference type="InterPro" id="IPR002711">
    <property type="entry name" value="HNH"/>
</dbReference>
<dbReference type="CDD" id="cd00085">
    <property type="entry name" value="HNHc"/>
    <property type="match status" value="1"/>
</dbReference>
<reference evidence="3" key="1">
    <citation type="submission" date="2023-07" db="EMBL/GenBank/DDBJ databases">
        <authorList>
            <person name="Colorado M.A."/>
            <person name="Villamil L.M."/>
            <person name="Melo J.F."/>
            <person name="Rodriguez J.A."/>
            <person name="Ruiz R.Y."/>
        </authorList>
    </citation>
    <scope>NUCLEOTIDE SEQUENCE [LARGE SCALE GENOMIC DNA]</scope>
    <source>
        <strain evidence="3">C33</strain>
    </source>
</reference>
<keyword evidence="2" id="KW-0255">Endonuclease</keyword>
<feature type="domain" description="HNH" evidence="1">
    <location>
        <begin position="100"/>
        <end position="137"/>
    </location>
</feature>
<organism evidence="2 3">
    <name type="scientific">Candidatus Cetobacterium colombiensis</name>
    <dbReference type="NCBI Taxonomy" id="3073100"/>
    <lineage>
        <taxon>Bacteria</taxon>
        <taxon>Fusobacteriati</taxon>
        <taxon>Fusobacteriota</taxon>
        <taxon>Fusobacteriia</taxon>
        <taxon>Fusobacteriales</taxon>
        <taxon>Fusobacteriaceae</taxon>
        <taxon>Cetobacterium</taxon>
    </lineage>
</organism>
<accession>A0ABU4WDD9</accession>
<dbReference type="RefSeq" id="WP_320314847.1">
    <property type="nucleotide sequence ID" value="NZ_JAVIKH010000086.1"/>
</dbReference>
<proteinExistence type="predicted"/>
<comment type="caution">
    <text evidence="2">The sequence shown here is derived from an EMBL/GenBank/DDBJ whole genome shotgun (WGS) entry which is preliminary data.</text>
</comment>
<keyword evidence="3" id="KW-1185">Reference proteome</keyword>
<sequence length="169" mass="19765">TMASINFSKVGYVVNKSLRNRLGKPSKKMDDKYKLRYKGYNHQVWNVAGITLFSIRACKFKIPRLFPAKNKVVKEEKVESNIFEDLKLRAKLRFLRNSTCEITGEYIGGKDDFYIHWIIPKEHGGTDDVSNLMILHSSFKAILKDENKADYYKDNKNYQNLLKTLSKYK</sequence>
<dbReference type="Gene3D" id="1.10.30.50">
    <property type="match status" value="1"/>
</dbReference>
<evidence type="ECO:0000259" key="1">
    <source>
        <dbReference type="Pfam" id="PF01844"/>
    </source>
</evidence>
<name>A0ABU4WDD9_9FUSO</name>
<feature type="non-terminal residue" evidence="2">
    <location>
        <position position="1"/>
    </location>
</feature>
<evidence type="ECO:0000313" key="3">
    <source>
        <dbReference type="Proteomes" id="UP001279681"/>
    </source>
</evidence>
<dbReference type="GO" id="GO:0004519">
    <property type="term" value="F:endonuclease activity"/>
    <property type="evidence" value="ECO:0007669"/>
    <property type="project" value="UniProtKB-KW"/>
</dbReference>
<keyword evidence="2" id="KW-0378">Hydrolase</keyword>
<protein>
    <submittedName>
        <fullName evidence="2">HNH endonuclease signature motif containing protein</fullName>
    </submittedName>
</protein>
<dbReference type="Proteomes" id="UP001279681">
    <property type="component" value="Unassembled WGS sequence"/>
</dbReference>
<dbReference type="Pfam" id="PF01844">
    <property type="entry name" value="HNH"/>
    <property type="match status" value="1"/>
</dbReference>
<evidence type="ECO:0000313" key="2">
    <source>
        <dbReference type="EMBL" id="MDX8337532.1"/>
    </source>
</evidence>
<dbReference type="EMBL" id="JAVIKH010000086">
    <property type="protein sequence ID" value="MDX8337532.1"/>
    <property type="molecule type" value="Genomic_DNA"/>
</dbReference>
<keyword evidence="2" id="KW-0540">Nuclease</keyword>